<sequence length="751" mass="84529">MNNKIYILALIALITGILIPISIGYIGISNISREQRGWSVSPSTITITTTTSTLITMTTSIPMTVTKEYFITVTSVEREEKGITTNVSYSGIIELLESNKRVIREAQQMMMPKYYFPLIPTPRPAPAVVTAISLAKEGATYSAVDVSHTNVQVEGIDELDIVKNNDRIIVVSIGSKVYIFDAIERKITSIINITSSTPLDVRGIYLYNNKLVVVSSSPQIIIQRILLRDSESVKNYVKRDAITTNIHIFDISNVYRPILVKNISVSGSYLDSRLSDRYAYFIMSMDIYSGEDNEYIVPIINGEAIDSKNIVPIDNLPTVYTIIVAIDLEDLKYNAMAYMTSYGSRIYMSRNNRLYIASPDTTFQEIYLNASIKFIEFSLNYLPQNISNIVKEYMRNGNYSKAYEVIVGYISSLDYDKAKSIIDDINSKLNEVKYRYVDKTHFYVYTVDGIDIAYRGSFTVDGSLLDQFCMEELDKSFFIVATTYTEQMLGYEVIKYDIVPPFDRRIEITICSDSNCTTTTIPIESEPHAKTSLISITPIFSPASTANNVYIIDLENLKKVGELLNLAEGERIYAARLVKNIFFLVTFRQVDPLYAIDISDPLNPKVLGYLKIPGFSEYLHPLPGDKLLGIGLEDGALKMSLFNVSDPTKMSETSTIKISNTWSPALQDHHAVTVYLGRNIAIIPVYMGYGARQGFIIISYSYNKLGIDQIIDHLNPLRSVYIGSELFTISSTSIKIYNLDSRSLEDEIKLS</sequence>
<evidence type="ECO:0000313" key="2">
    <source>
        <dbReference type="EMBL" id="HHP82563.1"/>
    </source>
</evidence>
<dbReference type="AlphaFoldDB" id="A0A7C5XJG0"/>
<evidence type="ECO:0008006" key="3">
    <source>
        <dbReference type="Google" id="ProtNLM"/>
    </source>
</evidence>
<evidence type="ECO:0000256" key="1">
    <source>
        <dbReference type="SAM" id="Phobius"/>
    </source>
</evidence>
<accession>A0A7C5XJG0</accession>
<organism evidence="2">
    <name type="scientific">Ignisphaera aggregans</name>
    <dbReference type="NCBI Taxonomy" id="334771"/>
    <lineage>
        <taxon>Archaea</taxon>
        <taxon>Thermoproteota</taxon>
        <taxon>Thermoprotei</taxon>
        <taxon>Desulfurococcales</taxon>
        <taxon>Desulfurococcaceae</taxon>
        <taxon>Ignisphaera</taxon>
    </lineage>
</organism>
<dbReference type="InterPro" id="IPR019198">
    <property type="entry name" value="Beta_propeller_containing"/>
</dbReference>
<dbReference type="EMBL" id="DRZI01000338">
    <property type="protein sequence ID" value="HHP82563.1"/>
    <property type="molecule type" value="Genomic_DNA"/>
</dbReference>
<dbReference type="Pfam" id="PF09826">
    <property type="entry name" value="Beta_propel"/>
    <property type="match status" value="1"/>
</dbReference>
<keyword evidence="1" id="KW-1133">Transmembrane helix</keyword>
<dbReference type="SUPFAM" id="SSF50998">
    <property type="entry name" value="Quinoprotein alcohol dehydrogenase-like"/>
    <property type="match status" value="1"/>
</dbReference>
<dbReference type="InterPro" id="IPR011047">
    <property type="entry name" value="Quinoprotein_ADH-like_sf"/>
</dbReference>
<protein>
    <recommendedName>
        <fullName evidence="3">Beta propeller domain</fullName>
    </recommendedName>
</protein>
<keyword evidence="1" id="KW-0472">Membrane</keyword>
<keyword evidence="1" id="KW-0812">Transmembrane</keyword>
<name>A0A7C5XJG0_9CREN</name>
<reference evidence="2" key="1">
    <citation type="journal article" date="2020" name="mSystems">
        <title>Genome- and Community-Level Interaction Insights into Carbon Utilization and Element Cycling Functions of Hydrothermarchaeota in Hydrothermal Sediment.</title>
        <authorList>
            <person name="Zhou Z."/>
            <person name="Liu Y."/>
            <person name="Xu W."/>
            <person name="Pan J."/>
            <person name="Luo Z.H."/>
            <person name="Li M."/>
        </authorList>
    </citation>
    <scope>NUCLEOTIDE SEQUENCE [LARGE SCALE GENOMIC DNA]</scope>
    <source>
        <strain evidence="2">SpSt-1121</strain>
    </source>
</reference>
<proteinExistence type="predicted"/>
<feature type="transmembrane region" description="Helical" evidence="1">
    <location>
        <begin position="6"/>
        <end position="28"/>
    </location>
</feature>
<gene>
    <name evidence="2" type="ORF">ENM84_07880</name>
</gene>
<comment type="caution">
    <text evidence="2">The sequence shown here is derived from an EMBL/GenBank/DDBJ whole genome shotgun (WGS) entry which is preliminary data.</text>
</comment>